<evidence type="ECO:0000313" key="1">
    <source>
        <dbReference type="EMBL" id="KAK4101783.1"/>
    </source>
</evidence>
<proteinExistence type="predicted"/>
<dbReference type="Proteomes" id="UP001305647">
    <property type="component" value="Unassembled WGS sequence"/>
</dbReference>
<reference evidence="1" key="2">
    <citation type="submission" date="2023-05" db="EMBL/GenBank/DDBJ databases">
        <authorList>
            <consortium name="Lawrence Berkeley National Laboratory"/>
            <person name="Steindorff A."/>
            <person name="Hensen N."/>
            <person name="Bonometti L."/>
            <person name="Westerberg I."/>
            <person name="Brannstrom I.O."/>
            <person name="Guillou S."/>
            <person name="Cros-Aarteil S."/>
            <person name="Calhoun S."/>
            <person name="Haridas S."/>
            <person name="Kuo A."/>
            <person name="Mondo S."/>
            <person name="Pangilinan J."/>
            <person name="Riley R."/>
            <person name="Labutti K."/>
            <person name="Andreopoulos B."/>
            <person name="Lipzen A."/>
            <person name="Chen C."/>
            <person name="Yanf M."/>
            <person name="Daum C."/>
            <person name="Ng V."/>
            <person name="Clum A."/>
            <person name="Ohm R."/>
            <person name="Martin F."/>
            <person name="Silar P."/>
            <person name="Natvig D."/>
            <person name="Lalanne C."/>
            <person name="Gautier V."/>
            <person name="Ament-Velasquez S.L."/>
            <person name="Kruys A."/>
            <person name="Hutchinson M.I."/>
            <person name="Powell A.J."/>
            <person name="Barry K."/>
            <person name="Miller A.N."/>
            <person name="Grigoriev I.V."/>
            <person name="Debuchy R."/>
            <person name="Gladieux P."/>
            <person name="Thoren M.H."/>
            <person name="Johannesson H."/>
        </authorList>
    </citation>
    <scope>NUCLEOTIDE SEQUENCE</scope>
    <source>
        <strain evidence="1">CBS 757.83</strain>
    </source>
</reference>
<evidence type="ECO:0000313" key="2">
    <source>
        <dbReference type="Proteomes" id="UP001305647"/>
    </source>
</evidence>
<protein>
    <submittedName>
        <fullName evidence="1">Uncharacterized protein</fullName>
    </submittedName>
</protein>
<dbReference type="AlphaFoldDB" id="A0AAN6Q1K5"/>
<comment type="caution">
    <text evidence="1">The sequence shown here is derived from an EMBL/GenBank/DDBJ whole genome shotgun (WGS) entry which is preliminary data.</text>
</comment>
<keyword evidence="2" id="KW-1185">Reference proteome</keyword>
<dbReference type="EMBL" id="MU863633">
    <property type="protein sequence ID" value="KAK4101783.1"/>
    <property type="molecule type" value="Genomic_DNA"/>
</dbReference>
<name>A0AAN6Q1K5_9PEZI</name>
<accession>A0AAN6Q1K5</accession>
<reference evidence="1" key="1">
    <citation type="journal article" date="2023" name="Mol. Phylogenet. Evol.">
        <title>Genome-scale phylogeny and comparative genomics of the fungal order Sordariales.</title>
        <authorList>
            <person name="Hensen N."/>
            <person name="Bonometti L."/>
            <person name="Westerberg I."/>
            <person name="Brannstrom I.O."/>
            <person name="Guillou S."/>
            <person name="Cros-Aarteil S."/>
            <person name="Calhoun S."/>
            <person name="Haridas S."/>
            <person name="Kuo A."/>
            <person name="Mondo S."/>
            <person name="Pangilinan J."/>
            <person name="Riley R."/>
            <person name="LaButti K."/>
            <person name="Andreopoulos B."/>
            <person name="Lipzen A."/>
            <person name="Chen C."/>
            <person name="Yan M."/>
            <person name="Daum C."/>
            <person name="Ng V."/>
            <person name="Clum A."/>
            <person name="Steindorff A."/>
            <person name="Ohm R.A."/>
            <person name="Martin F."/>
            <person name="Silar P."/>
            <person name="Natvig D.O."/>
            <person name="Lalanne C."/>
            <person name="Gautier V."/>
            <person name="Ament-Velasquez S.L."/>
            <person name="Kruys A."/>
            <person name="Hutchinson M.I."/>
            <person name="Powell A.J."/>
            <person name="Barry K."/>
            <person name="Miller A.N."/>
            <person name="Grigoriev I.V."/>
            <person name="Debuchy R."/>
            <person name="Gladieux P."/>
            <person name="Hiltunen Thoren M."/>
            <person name="Johannesson H."/>
        </authorList>
    </citation>
    <scope>NUCLEOTIDE SEQUENCE</scope>
    <source>
        <strain evidence="1">CBS 757.83</strain>
    </source>
</reference>
<feature type="non-terminal residue" evidence="1">
    <location>
        <position position="81"/>
    </location>
</feature>
<organism evidence="1 2">
    <name type="scientific">Parathielavia hyrcaniae</name>
    <dbReference type="NCBI Taxonomy" id="113614"/>
    <lineage>
        <taxon>Eukaryota</taxon>
        <taxon>Fungi</taxon>
        <taxon>Dikarya</taxon>
        <taxon>Ascomycota</taxon>
        <taxon>Pezizomycotina</taxon>
        <taxon>Sordariomycetes</taxon>
        <taxon>Sordariomycetidae</taxon>
        <taxon>Sordariales</taxon>
        <taxon>Chaetomiaceae</taxon>
        <taxon>Parathielavia</taxon>
    </lineage>
</organism>
<sequence length="81" mass="9270">MDGPLLFQTRQQVSPIDKSSRCFKLPPRLCDGVPEKRDRDQKHTTPGIRWSSPTQLLIRPLPAYLGESGRDPEFSGRYGRM</sequence>
<gene>
    <name evidence="1" type="ORF">N658DRAFT_448029</name>
</gene>